<comment type="caution">
    <text evidence="1">The sequence shown here is derived from an EMBL/GenBank/DDBJ whole genome shotgun (WGS) entry which is preliminary data.</text>
</comment>
<proteinExistence type="predicted"/>
<dbReference type="Proteomes" id="UP001164539">
    <property type="component" value="Chromosome 12"/>
</dbReference>
<organism evidence="1 2">
    <name type="scientific">Melia azedarach</name>
    <name type="common">Chinaberry tree</name>
    <dbReference type="NCBI Taxonomy" id="155640"/>
    <lineage>
        <taxon>Eukaryota</taxon>
        <taxon>Viridiplantae</taxon>
        <taxon>Streptophyta</taxon>
        <taxon>Embryophyta</taxon>
        <taxon>Tracheophyta</taxon>
        <taxon>Spermatophyta</taxon>
        <taxon>Magnoliopsida</taxon>
        <taxon>eudicotyledons</taxon>
        <taxon>Gunneridae</taxon>
        <taxon>Pentapetalae</taxon>
        <taxon>rosids</taxon>
        <taxon>malvids</taxon>
        <taxon>Sapindales</taxon>
        <taxon>Meliaceae</taxon>
        <taxon>Melia</taxon>
    </lineage>
</organism>
<accession>A0ACC1X257</accession>
<evidence type="ECO:0000313" key="2">
    <source>
        <dbReference type="Proteomes" id="UP001164539"/>
    </source>
</evidence>
<name>A0ACC1X257_MELAZ</name>
<gene>
    <name evidence="1" type="ORF">OWV82_021941</name>
</gene>
<protein>
    <submittedName>
        <fullName evidence="1">Armadillo</fullName>
    </submittedName>
</protein>
<evidence type="ECO:0000313" key="1">
    <source>
        <dbReference type="EMBL" id="KAJ4705118.1"/>
    </source>
</evidence>
<sequence length="93" mass="10470">MTMMEITVVAELNAELRRAAFKANFSAATVVLDQILRVIQEESDYAMLQIHAIRSNWPLGKNFSWKGKESDRSFGCPLSIRKVDVAIEVENGI</sequence>
<dbReference type="EMBL" id="CM051405">
    <property type="protein sequence ID" value="KAJ4705118.1"/>
    <property type="molecule type" value="Genomic_DNA"/>
</dbReference>
<keyword evidence="2" id="KW-1185">Reference proteome</keyword>
<reference evidence="1 2" key="1">
    <citation type="journal article" date="2023" name="Science">
        <title>Complex scaffold remodeling in plant triterpene biosynthesis.</title>
        <authorList>
            <person name="De La Pena R."/>
            <person name="Hodgson H."/>
            <person name="Liu J.C."/>
            <person name="Stephenson M.J."/>
            <person name="Martin A.C."/>
            <person name="Owen C."/>
            <person name="Harkess A."/>
            <person name="Leebens-Mack J."/>
            <person name="Jimenez L.E."/>
            <person name="Osbourn A."/>
            <person name="Sattely E.S."/>
        </authorList>
    </citation>
    <scope>NUCLEOTIDE SEQUENCE [LARGE SCALE GENOMIC DNA]</scope>
    <source>
        <strain evidence="2">cv. JPN11</strain>
        <tissue evidence="1">Leaf</tissue>
    </source>
</reference>